<reference evidence="2" key="1">
    <citation type="journal article" date="2023" name="G3 (Bethesda)">
        <title>Whole genome assembly and annotation of the endangered Caribbean coral Acropora cervicornis.</title>
        <authorList>
            <person name="Selwyn J.D."/>
            <person name="Vollmer S.V."/>
        </authorList>
    </citation>
    <scope>NUCLEOTIDE SEQUENCE</scope>
    <source>
        <strain evidence="2">K2</strain>
    </source>
</reference>
<feature type="compositionally biased region" description="Low complexity" evidence="1">
    <location>
        <begin position="22"/>
        <end position="31"/>
    </location>
</feature>
<dbReference type="AlphaFoldDB" id="A0AAD9V8Y7"/>
<reference evidence="2" key="2">
    <citation type="journal article" date="2023" name="Science">
        <title>Genomic signatures of disease resistance in endangered staghorn corals.</title>
        <authorList>
            <person name="Vollmer S.V."/>
            <person name="Selwyn J.D."/>
            <person name="Despard B.A."/>
            <person name="Roesel C.L."/>
        </authorList>
    </citation>
    <scope>NUCLEOTIDE SEQUENCE</scope>
    <source>
        <strain evidence="2">K2</strain>
    </source>
</reference>
<evidence type="ECO:0000256" key="1">
    <source>
        <dbReference type="SAM" id="MobiDB-lite"/>
    </source>
</evidence>
<dbReference type="EMBL" id="JARQWQ010000019">
    <property type="protein sequence ID" value="KAK2565609.1"/>
    <property type="molecule type" value="Genomic_DNA"/>
</dbReference>
<name>A0AAD9V8Y7_ACRCE</name>
<gene>
    <name evidence="2" type="ORF">P5673_010737</name>
</gene>
<keyword evidence="3" id="KW-1185">Reference proteome</keyword>
<feature type="region of interest" description="Disordered" evidence="1">
    <location>
        <begin position="18"/>
        <end position="54"/>
    </location>
</feature>
<accession>A0AAD9V8Y7</accession>
<evidence type="ECO:0000313" key="2">
    <source>
        <dbReference type="EMBL" id="KAK2565609.1"/>
    </source>
</evidence>
<organism evidence="2 3">
    <name type="scientific">Acropora cervicornis</name>
    <name type="common">Staghorn coral</name>
    <dbReference type="NCBI Taxonomy" id="6130"/>
    <lineage>
        <taxon>Eukaryota</taxon>
        <taxon>Metazoa</taxon>
        <taxon>Cnidaria</taxon>
        <taxon>Anthozoa</taxon>
        <taxon>Hexacorallia</taxon>
        <taxon>Scleractinia</taxon>
        <taxon>Astrocoeniina</taxon>
        <taxon>Acroporidae</taxon>
        <taxon>Acropora</taxon>
    </lineage>
</organism>
<dbReference type="Proteomes" id="UP001249851">
    <property type="component" value="Unassembled WGS sequence"/>
</dbReference>
<proteinExistence type="predicted"/>
<feature type="compositionally biased region" description="Polar residues" evidence="1">
    <location>
        <begin position="45"/>
        <end position="54"/>
    </location>
</feature>
<evidence type="ECO:0000313" key="3">
    <source>
        <dbReference type="Proteomes" id="UP001249851"/>
    </source>
</evidence>
<comment type="caution">
    <text evidence="2">The sequence shown here is derived from an EMBL/GenBank/DDBJ whole genome shotgun (WGS) entry which is preliminary data.</text>
</comment>
<protein>
    <submittedName>
        <fullName evidence="2">Uncharacterized protein</fullName>
    </submittedName>
</protein>
<sequence>MEVSYQQQMHIQQQQTEMLSDASAAATESTAVNEQSDAYDATARATKQSINDLT</sequence>